<dbReference type="EMBL" id="JAYWIO010000004">
    <property type="protein sequence ID" value="KAK7266464.1"/>
    <property type="molecule type" value="Genomic_DNA"/>
</dbReference>
<gene>
    <name evidence="1" type="ORF">RIF29_19108</name>
</gene>
<accession>A0AAN9F0Q2</accession>
<dbReference type="AlphaFoldDB" id="A0AAN9F0Q2"/>
<name>A0AAN9F0Q2_CROPI</name>
<evidence type="ECO:0000313" key="1">
    <source>
        <dbReference type="EMBL" id="KAK7266464.1"/>
    </source>
</evidence>
<sequence>MTKTQRFKDESLFSIAVYSNSSSKSIEFEEPHLLRSSFVDSQILISRVFQLSSFSLHRQFLSFVLNRLLALIVGQLGKIVYGGGKELRIRYGLEKSQVVKCEREA</sequence>
<protein>
    <submittedName>
        <fullName evidence="1">Uncharacterized protein</fullName>
    </submittedName>
</protein>
<evidence type="ECO:0000313" key="2">
    <source>
        <dbReference type="Proteomes" id="UP001372338"/>
    </source>
</evidence>
<dbReference type="Proteomes" id="UP001372338">
    <property type="component" value="Unassembled WGS sequence"/>
</dbReference>
<reference evidence="1 2" key="1">
    <citation type="submission" date="2024-01" db="EMBL/GenBank/DDBJ databases">
        <title>The genomes of 5 underutilized Papilionoideae crops provide insights into root nodulation and disease resistanc.</title>
        <authorList>
            <person name="Yuan L."/>
        </authorList>
    </citation>
    <scope>NUCLEOTIDE SEQUENCE [LARGE SCALE GENOMIC DNA]</scope>
    <source>
        <strain evidence="1">ZHUSHIDOU_FW_LH</strain>
        <tissue evidence="1">Leaf</tissue>
    </source>
</reference>
<comment type="caution">
    <text evidence="1">The sequence shown here is derived from an EMBL/GenBank/DDBJ whole genome shotgun (WGS) entry which is preliminary data.</text>
</comment>
<proteinExistence type="predicted"/>
<keyword evidence="2" id="KW-1185">Reference proteome</keyword>
<organism evidence="1 2">
    <name type="scientific">Crotalaria pallida</name>
    <name type="common">Smooth rattlebox</name>
    <name type="synonym">Crotalaria striata</name>
    <dbReference type="NCBI Taxonomy" id="3830"/>
    <lineage>
        <taxon>Eukaryota</taxon>
        <taxon>Viridiplantae</taxon>
        <taxon>Streptophyta</taxon>
        <taxon>Embryophyta</taxon>
        <taxon>Tracheophyta</taxon>
        <taxon>Spermatophyta</taxon>
        <taxon>Magnoliopsida</taxon>
        <taxon>eudicotyledons</taxon>
        <taxon>Gunneridae</taxon>
        <taxon>Pentapetalae</taxon>
        <taxon>rosids</taxon>
        <taxon>fabids</taxon>
        <taxon>Fabales</taxon>
        <taxon>Fabaceae</taxon>
        <taxon>Papilionoideae</taxon>
        <taxon>50 kb inversion clade</taxon>
        <taxon>genistoids sensu lato</taxon>
        <taxon>core genistoids</taxon>
        <taxon>Crotalarieae</taxon>
        <taxon>Crotalaria</taxon>
    </lineage>
</organism>